<gene>
    <name evidence="1" type="ORF">NCPPB2254_02366</name>
</gene>
<dbReference type="Proteomes" id="UP000237580">
    <property type="component" value="Unassembled WGS sequence"/>
</dbReference>
<evidence type="ECO:0000313" key="1">
    <source>
        <dbReference type="EMBL" id="SOQ09552.1"/>
    </source>
</evidence>
<evidence type="ECO:0000313" key="2">
    <source>
        <dbReference type="Proteomes" id="UP000237580"/>
    </source>
</evidence>
<dbReference type="AlphaFoldDB" id="A0AB38EDC0"/>
<accession>A0AB38EDC0</accession>
<sequence length="70" mass="7991">MNVDNAEDWPFCPTDEQMLKQHAHLVSEENRLLGDEVSQYRNHVAKLIDMHICAAKSPARPAYLSTPTKK</sequence>
<dbReference type="EMBL" id="ODAM01000060">
    <property type="protein sequence ID" value="SOQ09552.1"/>
    <property type="molecule type" value="Genomic_DNA"/>
</dbReference>
<comment type="caution">
    <text evidence="1">The sequence shown here is derived from an EMBL/GenBank/DDBJ whole genome shotgun (WGS) entry which is preliminary data.</text>
</comment>
<protein>
    <submittedName>
        <fullName evidence="1">Uncharacterized protein</fullName>
    </submittedName>
</protein>
<name>A0AB38EDC0_9PSED</name>
<proteinExistence type="predicted"/>
<organism evidence="1 2">
    <name type="scientific">Pseudomonas syringae pv. persicae</name>
    <dbReference type="NCBI Taxonomy" id="237306"/>
    <lineage>
        <taxon>Bacteria</taxon>
        <taxon>Pseudomonadati</taxon>
        <taxon>Pseudomonadota</taxon>
        <taxon>Gammaproteobacteria</taxon>
        <taxon>Pseudomonadales</taxon>
        <taxon>Pseudomonadaceae</taxon>
        <taxon>Pseudomonas</taxon>
    </lineage>
</organism>
<reference evidence="1 2" key="1">
    <citation type="submission" date="2017-11" db="EMBL/GenBank/DDBJ databases">
        <authorList>
            <person name="Blom J."/>
        </authorList>
    </citation>
    <scope>NUCLEOTIDE SEQUENCE [LARGE SCALE GENOMIC DNA]</scope>
    <source>
        <strain evidence="1">NCPPB 2254</strain>
    </source>
</reference>
<dbReference type="RefSeq" id="WP_060414408.1">
    <property type="nucleotide sequence ID" value="NZ_ODAM01000060.1"/>
</dbReference>